<dbReference type="GO" id="GO:0051539">
    <property type="term" value="F:4 iron, 4 sulfur cluster binding"/>
    <property type="evidence" value="ECO:0007669"/>
    <property type="project" value="UniProtKB-KW"/>
</dbReference>
<evidence type="ECO:0000256" key="5">
    <source>
        <dbReference type="ARBA" id="ARBA00022729"/>
    </source>
</evidence>
<keyword evidence="4" id="KW-0479">Metal-binding</keyword>
<evidence type="ECO:0000256" key="9">
    <source>
        <dbReference type="ARBA" id="ARBA00029374"/>
    </source>
</evidence>
<dbReference type="NCBIfam" id="TIGR02486">
    <property type="entry name" value="RDH"/>
    <property type="match status" value="1"/>
</dbReference>
<dbReference type="InterPro" id="IPR012832">
    <property type="entry name" value="RDH"/>
</dbReference>
<evidence type="ECO:0000259" key="10">
    <source>
        <dbReference type="PROSITE" id="PS51379"/>
    </source>
</evidence>
<evidence type="ECO:0000256" key="8">
    <source>
        <dbReference type="ARBA" id="ARBA00023136"/>
    </source>
</evidence>
<keyword evidence="8" id="KW-0472">Membrane</keyword>
<dbReference type="KEGG" id="dfo:Dform_01541"/>
<evidence type="ECO:0000256" key="4">
    <source>
        <dbReference type="ARBA" id="ARBA00022723"/>
    </source>
</evidence>
<evidence type="ECO:0000256" key="1">
    <source>
        <dbReference type="ARBA" id="ARBA00004236"/>
    </source>
</evidence>
<proteinExistence type="predicted"/>
<evidence type="ECO:0000313" key="11">
    <source>
        <dbReference type="EMBL" id="APV44863.1"/>
    </source>
</evidence>
<dbReference type="GO" id="GO:0046872">
    <property type="term" value="F:metal ion binding"/>
    <property type="evidence" value="ECO:0007669"/>
    <property type="project" value="UniProtKB-KW"/>
</dbReference>
<dbReference type="STRING" id="1839801.Dform_01541"/>
<dbReference type="NCBIfam" id="TIGR01409">
    <property type="entry name" value="TAT_signal_seq"/>
    <property type="match status" value="1"/>
</dbReference>
<feature type="domain" description="4Fe-4S ferredoxin-type" evidence="10">
    <location>
        <begin position="388"/>
        <end position="417"/>
    </location>
</feature>
<dbReference type="EMBL" id="CP018258">
    <property type="protein sequence ID" value="APV44863.1"/>
    <property type="molecule type" value="Genomic_DNA"/>
</dbReference>
<evidence type="ECO:0000313" key="12">
    <source>
        <dbReference type="Proteomes" id="UP000185934"/>
    </source>
</evidence>
<keyword evidence="6" id="KW-0408">Iron</keyword>
<dbReference type="InterPro" id="IPR017900">
    <property type="entry name" value="4Fe4S_Fe_S_CS"/>
</dbReference>
<evidence type="ECO:0000256" key="2">
    <source>
        <dbReference type="ARBA" id="ARBA00022475"/>
    </source>
</evidence>
<keyword evidence="2" id="KW-1003">Cell membrane</keyword>
<dbReference type="PROSITE" id="PS00198">
    <property type="entry name" value="4FE4S_FER_1"/>
    <property type="match status" value="1"/>
</dbReference>
<dbReference type="GO" id="GO:0005886">
    <property type="term" value="C:plasma membrane"/>
    <property type="evidence" value="ECO:0007669"/>
    <property type="project" value="UniProtKB-SubCell"/>
</dbReference>
<feature type="domain" description="4Fe-4S ferredoxin-type" evidence="10">
    <location>
        <begin position="341"/>
        <end position="371"/>
    </location>
</feature>
<evidence type="ECO:0000256" key="6">
    <source>
        <dbReference type="ARBA" id="ARBA00023004"/>
    </source>
</evidence>
<dbReference type="Gene3D" id="3.30.70.3270">
    <property type="match status" value="1"/>
</dbReference>
<keyword evidence="7" id="KW-0411">Iron-sulfur</keyword>
<keyword evidence="5" id="KW-0732">Signal</keyword>
<dbReference type="InterPro" id="IPR006311">
    <property type="entry name" value="TAT_signal"/>
</dbReference>
<gene>
    <name evidence="11" type="ORF">Dform_01541</name>
</gene>
<dbReference type="Proteomes" id="UP000185934">
    <property type="component" value="Chromosome"/>
</dbReference>
<reference evidence="12" key="1">
    <citation type="submission" date="2016-11" db="EMBL/GenBank/DDBJ databases">
        <title>Dehalogenimonas formicexedens sp. nov., a chlorinated alkane respiring bacterium isolated from contaminated groundwater.</title>
        <authorList>
            <person name="Key T.A."/>
            <person name="Bowman K.S."/>
            <person name="Lee I."/>
            <person name="Chun J."/>
            <person name="Albuquerque L."/>
            <person name="da Costa M.S."/>
            <person name="Rainey F.A."/>
            <person name="Moe W.M."/>
        </authorList>
    </citation>
    <scope>NUCLEOTIDE SEQUENCE [LARGE SCALE GENOMIC DNA]</scope>
    <source>
        <strain evidence="12">NSZ-14</strain>
    </source>
</reference>
<evidence type="ECO:0000256" key="7">
    <source>
        <dbReference type="ARBA" id="ARBA00023014"/>
    </source>
</evidence>
<dbReference type="RefSeq" id="WP_076004480.1">
    <property type="nucleotide sequence ID" value="NZ_CP018258.1"/>
</dbReference>
<dbReference type="SUPFAM" id="SSF54862">
    <property type="entry name" value="4Fe-4S ferredoxins"/>
    <property type="match status" value="1"/>
</dbReference>
<name>A0A1P8F8U9_9CHLR</name>
<keyword evidence="12" id="KW-1185">Reference proteome</keyword>
<dbReference type="InterPro" id="IPR017896">
    <property type="entry name" value="4Fe4S_Fe-S-bd"/>
</dbReference>
<dbReference type="PROSITE" id="PS51379">
    <property type="entry name" value="4FE4S_FER_2"/>
    <property type="match status" value="2"/>
</dbReference>
<keyword evidence="3" id="KW-0004">4Fe-4S</keyword>
<accession>A0A1P8F8U9</accession>
<sequence>MSTFHSTVSRREFMRALGLTGAALGTAGLVAPVFHDLDEVAASTDSVGPKMPWYVKKREAYNPTVPVDWSLVKPFDSDERKSWPYEKRPATPPEVFEEQMLKIDPKLDWKDPRRQAMQNGARASFSRSHTYGAWLGDLGATTPEKANYPSWQGNVDENHKLLTGAVRFFGSQGVGPLERDDKFMKMMFKKNGNTTYTFDSSISLAEERKLAGNVTERAIPSSYNWAFVWIFRQPMDATLRQAGGGGKSTRNPLGLAENWAMAISYNRLDMVEDRIQKFLRGLGYHGVAGGMSANLPGNSMAIMSGWAEHVRMGQPVSFPRWGVTVRGTYKMITNLPLPAGQPIDFGNYEFCKTCEICSETCPSGSIQRGDPTWDGNPVGNPAQQYGFLGWRTEFQTCPHCPICHRMCPFNALETDGYSFVHDVVKATITNTTVLNRFFANMDRTFKYSELPESGYWDVFDKHPVWGWDSRT</sequence>
<evidence type="ECO:0000256" key="3">
    <source>
        <dbReference type="ARBA" id="ARBA00022485"/>
    </source>
</evidence>
<dbReference type="PROSITE" id="PS51318">
    <property type="entry name" value="TAT"/>
    <property type="match status" value="1"/>
</dbReference>
<dbReference type="OrthoDB" id="9803192at2"/>
<comment type="subcellular location">
    <subcellularLocation>
        <location evidence="1">Cell membrane</location>
    </subcellularLocation>
</comment>
<protein>
    <submittedName>
        <fullName evidence="11">Reductive dehalogenase</fullName>
    </submittedName>
</protein>
<dbReference type="InterPro" id="IPR019546">
    <property type="entry name" value="TAT_signal_bac_arc"/>
</dbReference>
<comment type="cofactor">
    <cofactor evidence="9">
        <name>corrinoid</name>
        <dbReference type="ChEBI" id="CHEBI:33913"/>
    </cofactor>
</comment>
<organism evidence="11 12">
    <name type="scientific">Dehalogenimonas formicexedens</name>
    <dbReference type="NCBI Taxonomy" id="1839801"/>
    <lineage>
        <taxon>Bacteria</taxon>
        <taxon>Bacillati</taxon>
        <taxon>Chloroflexota</taxon>
        <taxon>Dehalococcoidia</taxon>
        <taxon>Dehalococcoidales</taxon>
        <taxon>Dehalococcoidaceae</taxon>
        <taxon>Dehalogenimonas</taxon>
    </lineage>
</organism>
<dbReference type="AlphaFoldDB" id="A0A1P8F8U9"/>